<organism evidence="1">
    <name type="scientific">Caulobacter sp. 73W</name>
    <dbReference type="NCBI Taxonomy" id="3161137"/>
    <lineage>
        <taxon>Bacteria</taxon>
        <taxon>Pseudomonadati</taxon>
        <taxon>Pseudomonadota</taxon>
        <taxon>Alphaproteobacteria</taxon>
        <taxon>Caulobacterales</taxon>
        <taxon>Caulobacteraceae</taxon>
        <taxon>Caulobacter</taxon>
    </lineage>
</organism>
<dbReference type="EMBL" id="CP158375">
    <property type="protein sequence ID" value="XDO98005.1"/>
    <property type="molecule type" value="Genomic_DNA"/>
</dbReference>
<gene>
    <name evidence="1" type="ORF">ABOZ73_06185</name>
</gene>
<name>A0AB39KVM3_9CAUL</name>
<reference evidence="1" key="1">
    <citation type="submission" date="2024-06" db="EMBL/GenBank/DDBJ databases">
        <title>Caulobacter inopinatus, sp. nov.</title>
        <authorList>
            <person name="Donachie S.P."/>
        </authorList>
    </citation>
    <scope>NUCLEOTIDE SEQUENCE</scope>
    <source>
        <strain evidence="1">73W</strain>
    </source>
</reference>
<evidence type="ECO:0000313" key="1">
    <source>
        <dbReference type="EMBL" id="XDO98005.1"/>
    </source>
</evidence>
<sequence>MTQISELLQDAATVLSMPPERNGDRYRKIILELRRSAGSFEAGYDDYVRSEVYRRALSTRLSRAARAS</sequence>
<dbReference type="RefSeq" id="WP_369061594.1">
    <property type="nucleotide sequence ID" value="NZ_CP158375.1"/>
</dbReference>
<proteinExistence type="predicted"/>
<dbReference type="AlphaFoldDB" id="A0AB39KVM3"/>
<accession>A0AB39KVM3</accession>
<protein>
    <submittedName>
        <fullName evidence="1">Uncharacterized protein</fullName>
    </submittedName>
</protein>